<feature type="transmembrane region" description="Helical" evidence="7">
    <location>
        <begin position="168"/>
        <end position="187"/>
    </location>
</feature>
<gene>
    <name evidence="9" type="ORF">BC351_30060</name>
</gene>
<dbReference type="InterPro" id="IPR011701">
    <property type="entry name" value="MFS"/>
</dbReference>
<feature type="transmembrane region" description="Helical" evidence="7">
    <location>
        <begin position="483"/>
        <end position="502"/>
    </location>
</feature>
<dbReference type="Pfam" id="PF07690">
    <property type="entry name" value="MFS_1"/>
    <property type="match status" value="1"/>
</dbReference>
<feature type="transmembrane region" description="Helical" evidence="7">
    <location>
        <begin position="269"/>
        <end position="290"/>
    </location>
</feature>
<evidence type="ECO:0000256" key="5">
    <source>
        <dbReference type="ARBA" id="ARBA00022989"/>
    </source>
</evidence>
<keyword evidence="5 7" id="KW-1133">Transmembrane helix</keyword>
<dbReference type="PROSITE" id="PS50850">
    <property type="entry name" value="MFS"/>
    <property type="match status" value="1"/>
</dbReference>
<dbReference type="Proteomes" id="UP000190626">
    <property type="component" value="Unassembled WGS sequence"/>
</dbReference>
<dbReference type="GO" id="GO:0005886">
    <property type="term" value="C:plasma membrane"/>
    <property type="evidence" value="ECO:0007669"/>
    <property type="project" value="UniProtKB-SubCell"/>
</dbReference>
<evidence type="ECO:0000256" key="3">
    <source>
        <dbReference type="ARBA" id="ARBA00022475"/>
    </source>
</evidence>
<evidence type="ECO:0000259" key="8">
    <source>
        <dbReference type="PROSITE" id="PS50850"/>
    </source>
</evidence>
<dbReference type="PRINTS" id="PR01035">
    <property type="entry name" value="TCRTETA"/>
</dbReference>
<dbReference type="EMBL" id="MBTG01000019">
    <property type="protein sequence ID" value="OPH55033.1"/>
    <property type="molecule type" value="Genomic_DNA"/>
</dbReference>
<feature type="transmembrane region" description="Helical" evidence="7">
    <location>
        <begin position="405"/>
        <end position="427"/>
    </location>
</feature>
<dbReference type="STRING" id="1469647.BC351_30060"/>
<sequence>MAGTKDSSKNIIALAAICLSALMFGLEISSVPVILPTLEKVLHGNLKDMQWIMNAYTIACATVLMAVGSLADRYGRRRIFIISLVLFGVTSLICGLAQSTSVLIVSRFLQGVGAGAMQICQIAILSHRFQEGRERSKAFGIWGIVFGIGLGFGPIIGGMIVAALNWHWVFLIHVPLTILTLILVFGGVEESSDPQAKKLDVIGIVTLSLAVFGLAYFITQGAELGFTSIASISILGAAAASFIIFLIVEKFSTHPMFDFSVFRIRNFSGAILGSIGMNFSFWPFMIYLPIYFQSGLGYGIVAAGLSLLAYALPTLVIPPLAERLSLRYQPRIVIPLGLFIIGLGFIMMKYGSGGDHANWLTMLPGSLLAGIGLGLTNTPVTNTTTGSVPITRAGMASGIDMSARLISLAINIAVMGFILQEGILSYLRGALPGTLDTTQLRALAGKIAAGNFASLKQGLPELSSLDASGAVVHAALVHGFGLVMLYGGIGVWVLAAISYMIFRSRSSQT</sequence>
<dbReference type="OrthoDB" id="2321349at2"/>
<feature type="transmembrane region" description="Helical" evidence="7">
    <location>
        <begin position="296"/>
        <end position="320"/>
    </location>
</feature>
<feature type="transmembrane region" description="Helical" evidence="7">
    <location>
        <begin position="357"/>
        <end position="375"/>
    </location>
</feature>
<feature type="transmembrane region" description="Helical" evidence="7">
    <location>
        <begin position="12"/>
        <end position="35"/>
    </location>
</feature>
<evidence type="ECO:0000256" key="6">
    <source>
        <dbReference type="ARBA" id="ARBA00023136"/>
    </source>
</evidence>
<feature type="transmembrane region" description="Helical" evidence="7">
    <location>
        <begin position="138"/>
        <end position="162"/>
    </location>
</feature>
<feature type="transmembrane region" description="Helical" evidence="7">
    <location>
        <begin position="199"/>
        <end position="218"/>
    </location>
</feature>
<dbReference type="PANTHER" id="PTHR42718:SF49">
    <property type="entry name" value="EXPORT PROTEIN"/>
    <property type="match status" value="1"/>
</dbReference>
<keyword evidence="10" id="KW-1185">Reference proteome</keyword>
<keyword evidence="6 7" id="KW-0472">Membrane</keyword>
<comment type="subcellular location">
    <subcellularLocation>
        <location evidence="1">Cell membrane</location>
        <topology evidence="1">Multi-pass membrane protein</topology>
    </subcellularLocation>
</comment>
<dbReference type="InterPro" id="IPR001958">
    <property type="entry name" value="Tet-R_TetA/multi-R_MdtG-like"/>
</dbReference>
<evidence type="ECO:0000256" key="4">
    <source>
        <dbReference type="ARBA" id="ARBA00022692"/>
    </source>
</evidence>
<keyword evidence="3" id="KW-1003">Cell membrane</keyword>
<evidence type="ECO:0000313" key="9">
    <source>
        <dbReference type="EMBL" id="OPH55033.1"/>
    </source>
</evidence>
<dbReference type="PANTHER" id="PTHR42718">
    <property type="entry name" value="MAJOR FACILITATOR SUPERFAMILY MULTIDRUG TRANSPORTER MFSC"/>
    <property type="match status" value="1"/>
</dbReference>
<reference evidence="10" key="1">
    <citation type="submission" date="2016-07" db="EMBL/GenBank/DDBJ databases">
        <authorList>
            <person name="Florea S."/>
            <person name="Webb J.S."/>
            <person name="Jaromczyk J."/>
            <person name="Schardl C.L."/>
        </authorList>
    </citation>
    <scope>NUCLEOTIDE SEQUENCE [LARGE SCALE GENOMIC DNA]</scope>
    <source>
        <strain evidence="10">CY1</strain>
    </source>
</reference>
<keyword evidence="2" id="KW-0813">Transport</keyword>
<feature type="transmembrane region" description="Helical" evidence="7">
    <location>
        <begin position="332"/>
        <end position="351"/>
    </location>
</feature>
<name>A0A1V4HHU6_9BACL</name>
<keyword evidence="4 7" id="KW-0812">Transmembrane</keyword>
<feature type="transmembrane region" description="Helical" evidence="7">
    <location>
        <begin position="79"/>
        <end position="98"/>
    </location>
</feature>
<evidence type="ECO:0000313" key="10">
    <source>
        <dbReference type="Proteomes" id="UP000190626"/>
    </source>
</evidence>
<evidence type="ECO:0000256" key="1">
    <source>
        <dbReference type="ARBA" id="ARBA00004651"/>
    </source>
</evidence>
<dbReference type="CDD" id="cd17321">
    <property type="entry name" value="MFS_MMR_MDR_like"/>
    <property type="match status" value="1"/>
</dbReference>
<evidence type="ECO:0000256" key="2">
    <source>
        <dbReference type="ARBA" id="ARBA00022448"/>
    </source>
</evidence>
<accession>A0A1V4HHU6</accession>
<comment type="caution">
    <text evidence="9">The sequence shown here is derived from an EMBL/GenBank/DDBJ whole genome shotgun (WGS) entry which is preliminary data.</text>
</comment>
<evidence type="ECO:0000256" key="7">
    <source>
        <dbReference type="SAM" id="Phobius"/>
    </source>
</evidence>
<dbReference type="NCBIfam" id="TIGR00711">
    <property type="entry name" value="efflux_EmrB"/>
    <property type="match status" value="1"/>
</dbReference>
<dbReference type="SUPFAM" id="SSF103473">
    <property type="entry name" value="MFS general substrate transporter"/>
    <property type="match status" value="1"/>
</dbReference>
<dbReference type="GO" id="GO:0022857">
    <property type="term" value="F:transmembrane transporter activity"/>
    <property type="evidence" value="ECO:0007669"/>
    <property type="project" value="InterPro"/>
</dbReference>
<feature type="transmembrane region" description="Helical" evidence="7">
    <location>
        <begin position="55"/>
        <end position="72"/>
    </location>
</feature>
<dbReference type="InterPro" id="IPR020846">
    <property type="entry name" value="MFS_dom"/>
</dbReference>
<protein>
    <submittedName>
        <fullName evidence="9">MFS transporter</fullName>
    </submittedName>
</protein>
<feature type="transmembrane region" description="Helical" evidence="7">
    <location>
        <begin position="224"/>
        <end position="248"/>
    </location>
</feature>
<feature type="transmembrane region" description="Helical" evidence="7">
    <location>
        <begin position="104"/>
        <end position="126"/>
    </location>
</feature>
<feature type="domain" description="Major facilitator superfamily (MFS) profile" evidence="8">
    <location>
        <begin position="13"/>
        <end position="505"/>
    </location>
</feature>
<organism evidence="9 10">
    <name type="scientific">Paenibacillus ferrarius</name>
    <dbReference type="NCBI Taxonomy" id="1469647"/>
    <lineage>
        <taxon>Bacteria</taxon>
        <taxon>Bacillati</taxon>
        <taxon>Bacillota</taxon>
        <taxon>Bacilli</taxon>
        <taxon>Bacillales</taxon>
        <taxon>Paenibacillaceae</taxon>
        <taxon>Paenibacillus</taxon>
    </lineage>
</organism>
<proteinExistence type="predicted"/>
<dbReference type="Gene3D" id="1.20.1250.20">
    <property type="entry name" value="MFS general substrate transporter like domains"/>
    <property type="match status" value="2"/>
</dbReference>
<dbReference type="InterPro" id="IPR004638">
    <property type="entry name" value="EmrB-like"/>
</dbReference>
<dbReference type="InterPro" id="IPR036259">
    <property type="entry name" value="MFS_trans_sf"/>
</dbReference>
<dbReference type="AlphaFoldDB" id="A0A1V4HHU6"/>